<dbReference type="InterPro" id="IPR009057">
    <property type="entry name" value="Homeodomain-like_sf"/>
</dbReference>
<protein>
    <submittedName>
        <fullName evidence="6">TetR family transcriptional regulator</fullName>
    </submittedName>
</protein>
<dbReference type="InterPro" id="IPR036271">
    <property type="entry name" value="Tet_transcr_reg_TetR-rel_C_sf"/>
</dbReference>
<feature type="DNA-binding region" description="H-T-H motif" evidence="4">
    <location>
        <begin position="34"/>
        <end position="53"/>
    </location>
</feature>
<name>A0A5D0NUP2_9ACTN</name>
<evidence type="ECO:0000256" key="2">
    <source>
        <dbReference type="ARBA" id="ARBA00023125"/>
    </source>
</evidence>
<feature type="domain" description="HTH tetR-type" evidence="5">
    <location>
        <begin position="11"/>
        <end position="71"/>
    </location>
</feature>
<dbReference type="InterPro" id="IPR054156">
    <property type="entry name" value="YxaF_TetR_C"/>
</dbReference>
<evidence type="ECO:0000259" key="5">
    <source>
        <dbReference type="PROSITE" id="PS50977"/>
    </source>
</evidence>
<dbReference type="Pfam" id="PF00440">
    <property type="entry name" value="TetR_N"/>
    <property type="match status" value="1"/>
</dbReference>
<evidence type="ECO:0000256" key="3">
    <source>
        <dbReference type="ARBA" id="ARBA00023163"/>
    </source>
</evidence>
<dbReference type="PANTHER" id="PTHR47506:SF1">
    <property type="entry name" value="HTH-TYPE TRANSCRIPTIONAL REGULATOR YJDC"/>
    <property type="match status" value="1"/>
</dbReference>
<organism evidence="6 7">
    <name type="scientific">Actinomadura chibensis</name>
    <dbReference type="NCBI Taxonomy" id="392828"/>
    <lineage>
        <taxon>Bacteria</taxon>
        <taxon>Bacillati</taxon>
        <taxon>Actinomycetota</taxon>
        <taxon>Actinomycetes</taxon>
        <taxon>Streptosporangiales</taxon>
        <taxon>Thermomonosporaceae</taxon>
        <taxon>Actinomadura</taxon>
    </lineage>
</organism>
<comment type="caution">
    <text evidence="6">The sequence shown here is derived from an EMBL/GenBank/DDBJ whole genome shotgun (WGS) entry which is preliminary data.</text>
</comment>
<evidence type="ECO:0000256" key="4">
    <source>
        <dbReference type="PROSITE-ProRule" id="PRU00335"/>
    </source>
</evidence>
<dbReference type="Gene3D" id="1.10.357.10">
    <property type="entry name" value="Tetracycline Repressor, domain 2"/>
    <property type="match status" value="1"/>
</dbReference>
<dbReference type="SUPFAM" id="SSF48498">
    <property type="entry name" value="Tetracyclin repressor-like, C-terminal domain"/>
    <property type="match status" value="1"/>
</dbReference>
<evidence type="ECO:0000313" key="6">
    <source>
        <dbReference type="EMBL" id="TYB47898.1"/>
    </source>
</evidence>
<dbReference type="Pfam" id="PF21993">
    <property type="entry name" value="TetR_C_13_2"/>
    <property type="match status" value="1"/>
</dbReference>
<dbReference type="GO" id="GO:0003677">
    <property type="term" value="F:DNA binding"/>
    <property type="evidence" value="ECO:0007669"/>
    <property type="project" value="UniProtKB-UniRule"/>
</dbReference>
<dbReference type="AlphaFoldDB" id="A0A5D0NUP2"/>
<evidence type="ECO:0000256" key="1">
    <source>
        <dbReference type="ARBA" id="ARBA00023015"/>
    </source>
</evidence>
<dbReference type="PANTHER" id="PTHR47506">
    <property type="entry name" value="TRANSCRIPTIONAL REGULATORY PROTEIN"/>
    <property type="match status" value="1"/>
</dbReference>
<keyword evidence="7" id="KW-1185">Reference proteome</keyword>
<dbReference type="InterPro" id="IPR001647">
    <property type="entry name" value="HTH_TetR"/>
</dbReference>
<keyword evidence="2 4" id="KW-0238">DNA-binding</keyword>
<reference evidence="6 7" key="1">
    <citation type="submission" date="2019-08" db="EMBL/GenBank/DDBJ databases">
        <title>Actinomadura sp. nov. CYP1-5 isolated from mountain soil.</title>
        <authorList>
            <person name="Songsumanus A."/>
            <person name="Kuncharoen N."/>
            <person name="Kudo T."/>
            <person name="Yuki M."/>
            <person name="Igarashi Y."/>
            <person name="Tanasupawat S."/>
        </authorList>
    </citation>
    <scope>NUCLEOTIDE SEQUENCE [LARGE SCALE GENOMIC DNA]</scope>
    <source>
        <strain evidence="6 7">JCM 14158</strain>
    </source>
</reference>
<evidence type="ECO:0000313" key="7">
    <source>
        <dbReference type="Proteomes" id="UP000323380"/>
    </source>
</evidence>
<proteinExistence type="predicted"/>
<dbReference type="SUPFAM" id="SSF46689">
    <property type="entry name" value="Homeodomain-like"/>
    <property type="match status" value="1"/>
</dbReference>
<gene>
    <name evidence="6" type="ORF">FXF69_01235</name>
</gene>
<accession>A0A5D0NUP2</accession>
<sequence>MGDRPMTDRGRRSRDRIVAAADALIDGQGVKGAGVDRIIAMAKVSKSQLYHFFTGKDDLVRAVIACRFERVLDAQMPMLTDLGDWAGIRRWFDMFVGESQAHGHPGCPIGTLANELADRDETARADLDRCFTIWEQYLVDGLESMRERGLLVADADPRRLAIAVFAGIQGGLLLAKTRKDVEPLRIAVDAAFAHLRSFRAAPPEEHD</sequence>
<keyword evidence="1" id="KW-0805">Transcription regulation</keyword>
<dbReference type="EMBL" id="VSFG01000001">
    <property type="protein sequence ID" value="TYB47898.1"/>
    <property type="molecule type" value="Genomic_DNA"/>
</dbReference>
<dbReference type="Proteomes" id="UP000323380">
    <property type="component" value="Unassembled WGS sequence"/>
</dbReference>
<dbReference type="PROSITE" id="PS50977">
    <property type="entry name" value="HTH_TETR_2"/>
    <property type="match status" value="1"/>
</dbReference>
<keyword evidence="3" id="KW-0804">Transcription</keyword>